<dbReference type="RefSeq" id="WP_157707669.1">
    <property type="nucleotide sequence ID" value="NZ_CP034348.1"/>
</dbReference>
<organism evidence="2 3">
    <name type="scientific">Roseovarius faecimaris</name>
    <dbReference type="NCBI Taxonomy" id="2494550"/>
    <lineage>
        <taxon>Bacteria</taxon>
        <taxon>Pseudomonadati</taxon>
        <taxon>Pseudomonadota</taxon>
        <taxon>Alphaproteobacteria</taxon>
        <taxon>Rhodobacterales</taxon>
        <taxon>Roseobacteraceae</taxon>
        <taxon>Roseovarius</taxon>
    </lineage>
</organism>
<keyword evidence="1" id="KW-0472">Membrane</keyword>
<sequence>MPETPPDKTATRRSLRSRFKRALVRIRRTVPPGLRLVAGLVLIGLGFLGFLPVLGFWMIPLGLAVAMLDILPIWRWLKTRYFS</sequence>
<keyword evidence="1" id="KW-1133">Transmembrane helix</keyword>
<protein>
    <submittedName>
        <fullName evidence="2">Uncharacterized protein</fullName>
    </submittedName>
</protein>
<gene>
    <name evidence="2" type="ORF">EI983_12185</name>
</gene>
<evidence type="ECO:0000313" key="2">
    <source>
        <dbReference type="EMBL" id="QGX98988.1"/>
    </source>
</evidence>
<dbReference type="AlphaFoldDB" id="A0A6I6J2J6"/>
<accession>A0A6I6J2J6</accession>
<evidence type="ECO:0000313" key="3">
    <source>
        <dbReference type="Proteomes" id="UP000428330"/>
    </source>
</evidence>
<proteinExistence type="predicted"/>
<dbReference type="Proteomes" id="UP000428330">
    <property type="component" value="Chromosome"/>
</dbReference>
<feature type="transmembrane region" description="Helical" evidence="1">
    <location>
        <begin position="33"/>
        <end position="51"/>
    </location>
</feature>
<keyword evidence="1" id="KW-0812">Transmembrane</keyword>
<dbReference type="KEGG" id="rom:EI983_12185"/>
<feature type="transmembrane region" description="Helical" evidence="1">
    <location>
        <begin position="57"/>
        <end position="77"/>
    </location>
</feature>
<name>A0A6I6J2J6_9RHOB</name>
<evidence type="ECO:0000256" key="1">
    <source>
        <dbReference type="SAM" id="Phobius"/>
    </source>
</evidence>
<keyword evidence="3" id="KW-1185">Reference proteome</keyword>
<reference evidence="3" key="1">
    <citation type="submission" date="2018-12" db="EMBL/GenBank/DDBJ databases">
        <title>Complete genome sequence of Roseovarius sp. MME-070.</title>
        <authorList>
            <person name="Nam Y.-D."/>
            <person name="Kang J."/>
            <person name="Chung W.-H."/>
            <person name="Park Y.S."/>
        </authorList>
    </citation>
    <scope>NUCLEOTIDE SEQUENCE [LARGE SCALE GENOMIC DNA]</scope>
    <source>
        <strain evidence="3">MME-070</strain>
    </source>
</reference>
<dbReference type="OrthoDB" id="5959103at2"/>
<dbReference type="EMBL" id="CP034348">
    <property type="protein sequence ID" value="QGX98988.1"/>
    <property type="molecule type" value="Genomic_DNA"/>
</dbReference>